<feature type="transmembrane region" description="Helical" evidence="1">
    <location>
        <begin position="126"/>
        <end position="144"/>
    </location>
</feature>
<dbReference type="RefSeq" id="WP_205122157.1">
    <property type="nucleotide sequence ID" value="NZ_JAFBCM010000001.1"/>
</dbReference>
<protein>
    <submittedName>
        <fullName evidence="3">DUF2231 domain-containing protein</fullName>
    </submittedName>
</protein>
<reference evidence="4" key="1">
    <citation type="journal article" date="2019" name="Int. J. Syst. Evol. Microbiol.">
        <title>The Global Catalogue of Microorganisms (GCM) 10K type strain sequencing project: providing services to taxonomists for standard genome sequencing and annotation.</title>
        <authorList>
            <consortium name="The Broad Institute Genomics Platform"/>
            <consortium name="The Broad Institute Genome Sequencing Center for Infectious Disease"/>
            <person name="Wu L."/>
            <person name="Ma J."/>
        </authorList>
    </citation>
    <scope>NUCLEOTIDE SEQUENCE [LARGE SCALE GENOMIC DNA]</scope>
    <source>
        <strain evidence="4">CGMCC 4.7241</strain>
    </source>
</reference>
<evidence type="ECO:0000259" key="2">
    <source>
        <dbReference type="Pfam" id="PF09990"/>
    </source>
</evidence>
<feature type="domain" description="DUF2231" evidence="2">
    <location>
        <begin position="7"/>
        <end position="156"/>
    </location>
</feature>
<feature type="transmembrane region" description="Helical" evidence="1">
    <location>
        <begin position="80"/>
        <end position="105"/>
    </location>
</feature>
<feature type="transmembrane region" description="Helical" evidence="1">
    <location>
        <begin position="12"/>
        <end position="34"/>
    </location>
</feature>
<keyword evidence="4" id="KW-1185">Reference proteome</keyword>
<dbReference type="Pfam" id="PF09990">
    <property type="entry name" value="DUF2231"/>
    <property type="match status" value="1"/>
</dbReference>
<organism evidence="3 4">
    <name type="scientific">Tenggerimyces flavus</name>
    <dbReference type="NCBI Taxonomy" id="1708749"/>
    <lineage>
        <taxon>Bacteria</taxon>
        <taxon>Bacillati</taxon>
        <taxon>Actinomycetota</taxon>
        <taxon>Actinomycetes</taxon>
        <taxon>Propionibacteriales</taxon>
        <taxon>Nocardioidaceae</taxon>
        <taxon>Tenggerimyces</taxon>
    </lineage>
</organism>
<evidence type="ECO:0000313" key="4">
    <source>
        <dbReference type="Proteomes" id="UP001595699"/>
    </source>
</evidence>
<name>A0ABV7Y719_9ACTN</name>
<keyword evidence="1" id="KW-0812">Transmembrane</keyword>
<evidence type="ECO:0000256" key="1">
    <source>
        <dbReference type="SAM" id="Phobius"/>
    </source>
</evidence>
<accession>A0ABV7Y719</accession>
<proteinExistence type="predicted"/>
<keyword evidence="1" id="KW-1133">Transmembrane helix</keyword>
<gene>
    <name evidence="3" type="ORF">ACFOUW_01240</name>
</gene>
<sequence length="159" mass="17026">MFDQITGLPVHVLVIHAVVVFVPLTVLVGIAFAVVPKWRWVLRWPLAIGALIATGGTWAARLSGQAFFDRLNEPEYVETHASLGLLLSWVMLGFLVVALVASYVLTGPNPIRGAIEREGPSRVIQLVVAIVLVAASLVAGVQVIRTGDAGSRAVWGQNQ</sequence>
<keyword evidence="1" id="KW-0472">Membrane</keyword>
<comment type="caution">
    <text evidence="3">The sequence shown here is derived from an EMBL/GenBank/DDBJ whole genome shotgun (WGS) entry which is preliminary data.</text>
</comment>
<feature type="transmembrane region" description="Helical" evidence="1">
    <location>
        <begin position="41"/>
        <end position="60"/>
    </location>
</feature>
<dbReference type="InterPro" id="IPR019251">
    <property type="entry name" value="DUF2231_TM"/>
</dbReference>
<evidence type="ECO:0000313" key="3">
    <source>
        <dbReference type="EMBL" id="MFC3759450.1"/>
    </source>
</evidence>
<dbReference type="EMBL" id="JBHRZH010000001">
    <property type="protein sequence ID" value="MFC3759450.1"/>
    <property type="molecule type" value="Genomic_DNA"/>
</dbReference>
<dbReference type="Proteomes" id="UP001595699">
    <property type="component" value="Unassembled WGS sequence"/>
</dbReference>